<organism evidence="4 5">
    <name type="scientific">Dermatophagoides pteronyssinus</name>
    <name type="common">European house dust mite</name>
    <dbReference type="NCBI Taxonomy" id="6956"/>
    <lineage>
        <taxon>Eukaryota</taxon>
        <taxon>Metazoa</taxon>
        <taxon>Ecdysozoa</taxon>
        <taxon>Arthropoda</taxon>
        <taxon>Chelicerata</taxon>
        <taxon>Arachnida</taxon>
        <taxon>Acari</taxon>
        <taxon>Acariformes</taxon>
        <taxon>Sarcoptiformes</taxon>
        <taxon>Astigmata</taxon>
        <taxon>Psoroptidia</taxon>
        <taxon>Analgoidea</taxon>
        <taxon>Pyroglyphidae</taxon>
        <taxon>Dermatophagoidinae</taxon>
        <taxon>Dermatophagoides</taxon>
    </lineage>
</organism>
<evidence type="ECO:0000313" key="4">
    <source>
        <dbReference type="EMBL" id="KAH9420485.1"/>
    </source>
</evidence>
<dbReference type="Pfam" id="PF08782">
    <property type="entry name" value="c-SKI_SMAD_bind"/>
    <property type="match status" value="1"/>
</dbReference>
<comment type="caution">
    <text evidence="4">The sequence shown here is derived from an EMBL/GenBank/DDBJ whole genome shotgun (WGS) entry which is preliminary data.</text>
</comment>
<feature type="compositionally biased region" description="Low complexity" evidence="2">
    <location>
        <begin position="1169"/>
        <end position="1182"/>
    </location>
</feature>
<sequence length="1315" mass="144107">MQQSQTQQQQQQQQQIVPDTFLPLKNQCLINEENPVDLSKLNIEQQQRQRQNSIIFPSLSSSSSTTTNAKLNSTIGMDLTVAHNNGQSQSSTTTSTTSSTSTLESHSKHIKKVLKHYQAAATLSLNGPDWFLPIVSATTTTTTNASTINGNNNSMIVSSAAVAASQSLTDNDVLELTKTKSNTVVDNNKIAGIFNTTTLDLRTTTAAASTLNSSSTTTITNNNKQTLSPYLSAAAVVGGGGGGQSIHQSANQGLTSLKDIFDPLFAPPPFPIQQPPLLTPPDQGPNRIERTETKLEGELIACFMVGGELRLCVPQIFNIVLRDFTLQQINQVIEELQINCSTCTRDQMEVLKLNGDIPPMAPSCGLITKTDAHRLCSTLLGSSTGGSCVGVGVGNITETTFINEPYILVYHECFGRCIGRYLPTLYTNDLAQCIQCNECMSLFTTFSFVCHSHKQQQQQQQYGNENRTVHWGFDPLNWRSYLLPIEDLASLDDDLSSSSSLLMIISSNNLQSLLIDQKNLSHLLLLLQNSKLSASSASSSSASSTLLIPPCCTGGRKAFKSSSITDTALYQSIDNIRLIMKDMKCRFAKQTTTSTTTLASSSSSSKLNSSSRLLTGNFKRKDMTFDTSNKVKDSINKTIIIVNVIGITIESNIITNKRIKTEPLDLHHPQQQQHYSNIGGGNGGDNLSTTMSPFVYPFLQSYLTSGMMMTQPSSLSNDDLKQQTKSQKDFFTTQQQQQQQKSSNTNYLSTLLNGAALAAATATSSVNSLTSSSLINNNNTNSSNAFITNILQNNNNKSLDSSTSTTNKLQSKSLFQANNYGQLASTVNNTDRLYNLSNVDLINQSCMQFSHQPSTAGGNSNGQQQQNHCHPIDRLISDSLLNNQSKKELKSETQTKHSSNEISLAKTLIGVFMNHPASPSIKLTNQKNDDNNTIQQSQSDLLWPFASTASAAAHQSILSSAKHLKENQNSTNKNLASLISPTTLMEGNLYNTIHMLQKMRHLCFELGMTPNSFERSSSTSTTTNRNFSSKENAQHEVETRIQMLGQLIKDSSFEALKRNLSMIEYLIDDILVHFINNNHQLPSSGSMIMERFKKRMFTNILDMLEDIFAEQLSSTNPIAEQQLSNLKVEDDDDDDDVMVAQDKIKKEQQQQSFDLDSDSKTTNSNNTIQEPSESVHSSYSSSIQIIEEDETQSPKGQKNDTDENIVDHSDVVDNHLAKDNNSSIPITESNLIDSLVAHHLLTNGFHHNNHHPNRSTIEAINEQLSHAISTLAAAAASVSSSSSSSSPPLRSSPLSSNTIVPSLSSTNKSFHHHHQ</sequence>
<proteinExistence type="inferred from homology"/>
<feature type="region of interest" description="Disordered" evidence="2">
    <location>
        <begin position="710"/>
        <end position="742"/>
    </location>
</feature>
<dbReference type="InterPro" id="IPR023216">
    <property type="entry name" value="Tscrpt_reg_SKI_SnoN"/>
</dbReference>
<reference evidence="4 5" key="2">
    <citation type="journal article" date="2022" name="Mol. Biol. Evol.">
        <title>Comparative Genomics Reveals Insights into the Divergent Evolution of Astigmatic Mites and Household Pest Adaptations.</title>
        <authorList>
            <person name="Xiong Q."/>
            <person name="Wan A.T."/>
            <person name="Liu X."/>
            <person name="Fung C.S."/>
            <person name="Xiao X."/>
            <person name="Malainual N."/>
            <person name="Hou J."/>
            <person name="Wang L."/>
            <person name="Wang M."/>
            <person name="Yang K.Y."/>
            <person name="Cui Y."/>
            <person name="Leung E.L."/>
            <person name="Nong W."/>
            <person name="Shin S.K."/>
            <person name="Au S.W."/>
            <person name="Jeong K.Y."/>
            <person name="Chew F.T."/>
            <person name="Hui J.H."/>
            <person name="Leung T.F."/>
            <person name="Tungtrongchitr A."/>
            <person name="Zhong N."/>
            <person name="Liu Z."/>
            <person name="Tsui S.K."/>
        </authorList>
    </citation>
    <scope>NUCLEOTIDE SEQUENCE [LARGE SCALE GENOMIC DNA]</scope>
    <source>
        <strain evidence="4">Derp</strain>
    </source>
</reference>
<evidence type="ECO:0000313" key="5">
    <source>
        <dbReference type="Proteomes" id="UP000887458"/>
    </source>
</evidence>
<dbReference type="CDD" id="cd21079">
    <property type="entry name" value="DHD_Ski_Sno"/>
    <property type="match status" value="1"/>
</dbReference>
<dbReference type="PANTHER" id="PTHR10005:SF25">
    <property type="entry name" value="SNO ONCOGENE, ISOFORM B"/>
    <property type="match status" value="1"/>
</dbReference>
<dbReference type="InterPro" id="IPR037000">
    <property type="entry name" value="Ski_DNA-bd_sf"/>
</dbReference>
<accession>A0ABQ8JCZ4</accession>
<dbReference type="InterPro" id="IPR009061">
    <property type="entry name" value="DNA-bd_dom_put_sf"/>
</dbReference>
<gene>
    <name evidence="4" type="ORF">DERP_000911</name>
</gene>
<dbReference type="Gene3D" id="3.10.260.20">
    <property type="entry name" value="Ski"/>
    <property type="match status" value="1"/>
</dbReference>
<evidence type="ECO:0000256" key="1">
    <source>
        <dbReference type="ARBA" id="ARBA00009513"/>
    </source>
</evidence>
<dbReference type="InterPro" id="IPR014890">
    <property type="entry name" value="c-SKI_SMAD4-bd_dom"/>
</dbReference>
<evidence type="ECO:0000259" key="3">
    <source>
        <dbReference type="SMART" id="SM01046"/>
    </source>
</evidence>
<dbReference type="PANTHER" id="PTHR10005">
    <property type="entry name" value="SKI ONCOGENE-RELATED"/>
    <property type="match status" value="1"/>
</dbReference>
<feature type="region of interest" description="Disordered" evidence="2">
    <location>
        <begin position="1279"/>
        <end position="1315"/>
    </location>
</feature>
<dbReference type="EMBL" id="NJHN03000047">
    <property type="protein sequence ID" value="KAH9420485.1"/>
    <property type="molecule type" value="Genomic_DNA"/>
</dbReference>
<feature type="domain" description="c-SKI SMAD4-binding" evidence="3">
    <location>
        <begin position="407"/>
        <end position="509"/>
    </location>
</feature>
<dbReference type="InterPro" id="IPR010919">
    <property type="entry name" value="SAND-like_dom_sf"/>
</dbReference>
<feature type="compositionally biased region" description="Polar residues" evidence="2">
    <location>
        <begin position="1297"/>
        <end position="1308"/>
    </location>
</feature>
<dbReference type="Gene3D" id="3.10.390.10">
    <property type="entry name" value="SAND domain-like"/>
    <property type="match status" value="1"/>
</dbReference>
<feature type="compositionally biased region" description="Low complexity" evidence="2">
    <location>
        <begin position="1013"/>
        <end position="1029"/>
    </location>
</feature>
<keyword evidence="5" id="KW-1185">Reference proteome</keyword>
<dbReference type="Proteomes" id="UP000887458">
    <property type="component" value="Unassembled WGS sequence"/>
</dbReference>
<dbReference type="SUPFAM" id="SSF46955">
    <property type="entry name" value="Putative DNA-binding domain"/>
    <property type="match status" value="1"/>
</dbReference>
<reference evidence="4 5" key="1">
    <citation type="journal article" date="2018" name="J. Allergy Clin. Immunol.">
        <title>High-quality assembly of Dermatophagoides pteronyssinus genome and transcriptome reveals a wide range of novel allergens.</title>
        <authorList>
            <person name="Liu X.Y."/>
            <person name="Yang K.Y."/>
            <person name="Wang M.Q."/>
            <person name="Kwok J.S."/>
            <person name="Zeng X."/>
            <person name="Yang Z."/>
            <person name="Xiao X.J."/>
            <person name="Lau C.P."/>
            <person name="Li Y."/>
            <person name="Huang Z.M."/>
            <person name="Ba J.G."/>
            <person name="Yim A.K."/>
            <person name="Ouyang C.Y."/>
            <person name="Ngai S.M."/>
            <person name="Chan T.F."/>
            <person name="Leung E.L."/>
            <person name="Liu L."/>
            <person name="Liu Z.G."/>
            <person name="Tsui S.K."/>
        </authorList>
    </citation>
    <scope>NUCLEOTIDE SEQUENCE [LARGE SCALE GENOMIC DNA]</scope>
    <source>
        <strain evidence="4">Derp</strain>
    </source>
</reference>
<dbReference type="SUPFAM" id="SSF63763">
    <property type="entry name" value="SAND domain-like"/>
    <property type="match status" value="1"/>
</dbReference>
<feature type="region of interest" description="Disordered" evidence="2">
    <location>
        <begin position="1145"/>
        <end position="1182"/>
    </location>
</feature>
<comment type="similarity">
    <text evidence="1">Belongs to the SKI family.</text>
</comment>
<evidence type="ECO:0000256" key="2">
    <source>
        <dbReference type="SAM" id="MobiDB-lite"/>
    </source>
</evidence>
<feature type="compositionally biased region" description="Low complexity" evidence="2">
    <location>
        <begin position="87"/>
        <end position="102"/>
    </location>
</feature>
<feature type="compositionally biased region" description="Low complexity" evidence="2">
    <location>
        <begin position="1279"/>
        <end position="1296"/>
    </location>
</feature>
<feature type="compositionally biased region" description="Basic and acidic residues" evidence="2">
    <location>
        <begin position="718"/>
        <end position="728"/>
    </location>
</feature>
<feature type="region of interest" description="Disordered" evidence="2">
    <location>
        <begin position="83"/>
        <end position="103"/>
    </location>
</feature>
<dbReference type="InterPro" id="IPR003380">
    <property type="entry name" value="SKI/SNO/DAC"/>
</dbReference>
<protein>
    <recommendedName>
        <fullName evidence="3">c-SKI SMAD4-binding domain-containing protein</fullName>
    </recommendedName>
</protein>
<dbReference type="Pfam" id="PF02437">
    <property type="entry name" value="Ski_Sno_DHD"/>
    <property type="match status" value="1"/>
</dbReference>
<feature type="region of interest" description="Disordered" evidence="2">
    <location>
        <begin position="1013"/>
        <end position="1033"/>
    </location>
</feature>
<dbReference type="SMART" id="SM01046">
    <property type="entry name" value="c-SKI_SMAD_bind"/>
    <property type="match status" value="1"/>
</dbReference>
<feature type="compositionally biased region" description="Low complexity" evidence="2">
    <location>
        <begin position="729"/>
        <end position="742"/>
    </location>
</feature>
<name>A0ABQ8JCZ4_DERPT</name>